<keyword evidence="2" id="KW-0507">mRNA processing</keyword>
<proteinExistence type="predicted"/>
<dbReference type="GO" id="GO:0003723">
    <property type="term" value="F:RNA binding"/>
    <property type="evidence" value="ECO:0007669"/>
    <property type="project" value="InterPro"/>
</dbReference>
<dbReference type="OrthoDB" id="3938623at2759"/>
<evidence type="ECO:0000313" key="10">
    <source>
        <dbReference type="Proteomes" id="UP000694255"/>
    </source>
</evidence>
<dbReference type="GO" id="GO:0000398">
    <property type="term" value="P:mRNA splicing, via spliceosome"/>
    <property type="evidence" value="ECO:0007669"/>
    <property type="project" value="TreeGrafter"/>
</dbReference>
<dbReference type="AlphaFoldDB" id="A0A8J5UXD1"/>
<evidence type="ECO:0000256" key="5">
    <source>
        <dbReference type="ARBA" id="ARBA00040804"/>
    </source>
</evidence>
<dbReference type="GO" id="GO:0071013">
    <property type="term" value="C:catalytic step 2 spliceosome"/>
    <property type="evidence" value="ECO:0007669"/>
    <property type="project" value="TreeGrafter"/>
</dbReference>
<feature type="compositionally biased region" description="Basic and acidic residues" evidence="7">
    <location>
        <begin position="624"/>
        <end position="635"/>
    </location>
</feature>
<evidence type="ECO:0000256" key="6">
    <source>
        <dbReference type="SAM" id="Coils"/>
    </source>
</evidence>
<dbReference type="Pfam" id="PF02847">
    <property type="entry name" value="MA3"/>
    <property type="match status" value="1"/>
</dbReference>
<dbReference type="EMBL" id="JAGSYN010000181">
    <property type="protein sequence ID" value="KAG7662284.1"/>
    <property type="molecule type" value="Genomic_DNA"/>
</dbReference>
<dbReference type="GeneID" id="73470978"/>
<dbReference type="PANTHER" id="PTHR18034">
    <property type="entry name" value="CELL CYCLE CONTROL PROTEIN CWF22-RELATED"/>
    <property type="match status" value="1"/>
</dbReference>
<evidence type="ECO:0000256" key="4">
    <source>
        <dbReference type="ARBA" id="ARBA00023242"/>
    </source>
</evidence>
<gene>
    <name evidence="9" type="ORF">J8A68_004178</name>
</gene>
<reference evidence="9 10" key="1">
    <citation type="journal article" date="2021" name="DNA Res.">
        <title>Genome analysis of Candida subhashii reveals its hybrid nature and dual mitochondrial genome conformations.</title>
        <authorList>
            <person name="Mixao V."/>
            <person name="Hegedusova E."/>
            <person name="Saus E."/>
            <person name="Pryszcz L.P."/>
            <person name="Cillingova A."/>
            <person name="Nosek J."/>
            <person name="Gabaldon T."/>
        </authorList>
    </citation>
    <scope>NUCLEOTIDE SEQUENCE [LARGE SCALE GENOMIC DNA]</scope>
    <source>
        <strain evidence="9 10">CBS 10753</strain>
    </source>
</reference>
<evidence type="ECO:0000259" key="8">
    <source>
        <dbReference type="PROSITE" id="PS51366"/>
    </source>
</evidence>
<feature type="coiled-coil region" evidence="6">
    <location>
        <begin position="240"/>
        <end position="274"/>
    </location>
</feature>
<name>A0A8J5UXD1_9ASCO</name>
<evidence type="ECO:0000256" key="1">
    <source>
        <dbReference type="ARBA" id="ARBA00004123"/>
    </source>
</evidence>
<feature type="compositionally biased region" description="Low complexity" evidence="7">
    <location>
        <begin position="532"/>
        <end position="567"/>
    </location>
</feature>
<feature type="compositionally biased region" description="Polar residues" evidence="7">
    <location>
        <begin position="597"/>
        <end position="607"/>
    </location>
</feature>
<keyword evidence="3" id="KW-0508">mRNA splicing</keyword>
<dbReference type="PROSITE" id="PS51366">
    <property type="entry name" value="MI"/>
    <property type="match status" value="1"/>
</dbReference>
<feature type="region of interest" description="Disordered" evidence="7">
    <location>
        <begin position="519"/>
        <end position="656"/>
    </location>
</feature>
<keyword evidence="4" id="KW-0539">Nucleus</keyword>
<feature type="domain" description="MI" evidence="8">
    <location>
        <begin position="308"/>
        <end position="433"/>
    </location>
</feature>
<dbReference type="Pfam" id="PF02854">
    <property type="entry name" value="MIF4G"/>
    <property type="match status" value="1"/>
</dbReference>
<comment type="subcellular location">
    <subcellularLocation>
        <location evidence="1">Nucleus</location>
    </subcellularLocation>
</comment>
<dbReference type="InterPro" id="IPR003891">
    <property type="entry name" value="Initiation_fac_eIF4g_MI"/>
</dbReference>
<dbReference type="Proteomes" id="UP000694255">
    <property type="component" value="Unassembled WGS sequence"/>
</dbReference>
<evidence type="ECO:0000256" key="2">
    <source>
        <dbReference type="ARBA" id="ARBA00022664"/>
    </source>
</evidence>
<keyword evidence="6" id="KW-0175">Coiled coil</keyword>
<dbReference type="SMART" id="SM00543">
    <property type="entry name" value="MIF4G"/>
    <property type="match status" value="1"/>
</dbReference>
<dbReference type="PANTHER" id="PTHR18034:SF3">
    <property type="entry name" value="PRE-MRNA-SPLICING FACTOR CWC22 HOMOLOG"/>
    <property type="match status" value="1"/>
</dbReference>
<feature type="compositionally biased region" description="Basic residues" evidence="7">
    <location>
        <begin position="568"/>
        <end position="581"/>
    </location>
</feature>
<dbReference type="RefSeq" id="XP_049262517.1">
    <property type="nucleotide sequence ID" value="XM_049408109.1"/>
</dbReference>
<keyword evidence="10" id="KW-1185">Reference proteome</keyword>
<comment type="caution">
    <text evidence="9">The sequence shown here is derived from an EMBL/GenBank/DDBJ whole genome shotgun (WGS) entry which is preliminary data.</text>
</comment>
<evidence type="ECO:0000313" key="9">
    <source>
        <dbReference type="EMBL" id="KAG7662284.1"/>
    </source>
</evidence>
<evidence type="ECO:0000256" key="3">
    <source>
        <dbReference type="ARBA" id="ARBA00023187"/>
    </source>
</evidence>
<organism evidence="9 10">
    <name type="scientific">[Candida] subhashii</name>
    <dbReference type="NCBI Taxonomy" id="561895"/>
    <lineage>
        <taxon>Eukaryota</taxon>
        <taxon>Fungi</taxon>
        <taxon>Dikarya</taxon>
        <taxon>Ascomycota</taxon>
        <taxon>Saccharomycotina</taxon>
        <taxon>Pichiomycetes</taxon>
        <taxon>Debaryomycetaceae</taxon>
        <taxon>Spathaspora</taxon>
    </lineage>
</organism>
<dbReference type="SMART" id="SM00544">
    <property type="entry name" value="MA3"/>
    <property type="match status" value="1"/>
</dbReference>
<sequence>MGDGNDTARNVQLQKQKQQWKQLKRTIEKSITNLDTNNIKSTVIELFKCNLIRGKGLFVRCLMKWQLIDYRYAAMFSCLVAVINSKIPEIGELLCKRLVIQFKKNYIKNHRRNIIACLLFLGNLVNQQVVSEIVMLQIIQLLLESPNDESIEIAVRVLKVIGAHLDKHSQAASNMIFDRLRDILQDDKSIGEGPKKQITSLINLRRSKFKGFPSIPKEFDIVEDEDRETHIIDLQDDDILAEDELNIFQYDEEYDDHEEEYEELRKEILEEEEGENTEPQSSEVVPGKEAIVVPDEKITDMSQQDLVQFQKTVYLTIMSSMSSDEAVHKLLRLKKSKTRVKDEDPLDDDEVLADMIIKCCSQEKTYSKYFGIIIEKLCGFNQHWHDIFVNLFKKYYTLIENFETNSIRNIGKLFGHLFASDQIELSSAWNEIQLTEQDTNPAIRILLKFIFQEMIEGLGIKEVKERLINDEYIKPHIRGLLPVVDVTWEDADHLRFSINFFTAIGLGTLTDEMRDVLKNLPAPPERGRSRSRSGSSRSSYSEGSYSRSRSRSYSRSVSYSRSPSYSRSRSRSRSISRGRPRSRSDSKSRSQSYSRSPANGKSRSYSRSPIDRGRQQRQLSNDGQESRTPSREPRMKRNRSISPSINEKQRNIKRNR</sequence>
<dbReference type="InterPro" id="IPR050781">
    <property type="entry name" value="CWC22_splicing_factor"/>
</dbReference>
<evidence type="ECO:0000256" key="7">
    <source>
        <dbReference type="SAM" id="MobiDB-lite"/>
    </source>
</evidence>
<accession>A0A8J5UXD1</accession>
<protein>
    <recommendedName>
        <fullName evidence="5">Pre-mRNA-splicing factor CWC22</fullName>
    </recommendedName>
</protein>
<dbReference type="InterPro" id="IPR003890">
    <property type="entry name" value="MIF4G-like_typ-3"/>
</dbReference>